<dbReference type="PATRIC" id="fig|294.131.peg.4273"/>
<name>A0A0F4T1B7_PSEFL</name>
<dbReference type="EMBL" id="LACD01000033">
    <property type="protein sequence ID" value="KJZ37202.1"/>
    <property type="molecule type" value="Genomic_DNA"/>
</dbReference>
<dbReference type="AlphaFoldDB" id="A0A0F4T1B7"/>
<evidence type="ECO:0000313" key="1">
    <source>
        <dbReference type="EMBL" id="KJZ37202.1"/>
    </source>
</evidence>
<dbReference type="RefSeq" id="WP_046049167.1">
    <property type="nucleotide sequence ID" value="NZ_LACD01000033.1"/>
</dbReference>
<proteinExistence type="predicted"/>
<organism evidence="1 2">
    <name type="scientific">Pseudomonas fluorescens</name>
    <dbReference type="NCBI Taxonomy" id="294"/>
    <lineage>
        <taxon>Bacteria</taxon>
        <taxon>Pseudomonadati</taxon>
        <taxon>Pseudomonadota</taxon>
        <taxon>Gammaproteobacteria</taxon>
        <taxon>Pseudomonadales</taxon>
        <taxon>Pseudomonadaceae</taxon>
        <taxon>Pseudomonas</taxon>
    </lineage>
</organism>
<gene>
    <name evidence="1" type="ORF">VC34_26265</name>
</gene>
<evidence type="ECO:0000313" key="2">
    <source>
        <dbReference type="Proteomes" id="UP000033500"/>
    </source>
</evidence>
<sequence length="67" mass="7391">MSAVILQFPPRLGFGQRVQQFAATGTACNTRDYGCAATMSFDFRGVADYLERTSHLYRSALALLGDR</sequence>
<reference evidence="1 2" key="1">
    <citation type="submission" date="2015-03" db="EMBL/GenBank/DDBJ databases">
        <title>Comparative genomics of Pseudomonas insights into diversity of traits involved in vanlence and defense.</title>
        <authorList>
            <person name="Qin Y."/>
        </authorList>
    </citation>
    <scope>NUCLEOTIDE SEQUENCE [LARGE SCALE GENOMIC DNA]</scope>
    <source>
        <strain evidence="1 2">C3</strain>
    </source>
</reference>
<dbReference type="Proteomes" id="UP000033500">
    <property type="component" value="Unassembled WGS sequence"/>
</dbReference>
<protein>
    <submittedName>
        <fullName evidence="1">Uncharacterized protein</fullName>
    </submittedName>
</protein>
<comment type="caution">
    <text evidence="1">The sequence shown here is derived from an EMBL/GenBank/DDBJ whole genome shotgun (WGS) entry which is preliminary data.</text>
</comment>
<accession>A0A0F4T1B7</accession>